<evidence type="ECO:0000256" key="1">
    <source>
        <dbReference type="SAM" id="MobiDB-lite"/>
    </source>
</evidence>
<dbReference type="EMBL" id="JBHSFH010000012">
    <property type="protein sequence ID" value="MFC4496560.1"/>
    <property type="molecule type" value="Genomic_DNA"/>
</dbReference>
<keyword evidence="2" id="KW-1133">Transmembrane helix</keyword>
<feature type="transmembrane region" description="Helical" evidence="2">
    <location>
        <begin position="154"/>
        <end position="175"/>
    </location>
</feature>
<accession>A0ABV9AC48</accession>
<keyword evidence="5" id="KW-1185">Reference proteome</keyword>
<evidence type="ECO:0000313" key="4">
    <source>
        <dbReference type="EMBL" id="MFC4496560.1"/>
    </source>
</evidence>
<organism evidence="4 5">
    <name type="scientific">Streptomyces ovatisporus</name>
    <dbReference type="NCBI Taxonomy" id="1128682"/>
    <lineage>
        <taxon>Bacteria</taxon>
        <taxon>Bacillati</taxon>
        <taxon>Actinomycetota</taxon>
        <taxon>Actinomycetes</taxon>
        <taxon>Kitasatosporales</taxon>
        <taxon>Streptomycetaceae</taxon>
        <taxon>Streptomyces</taxon>
    </lineage>
</organism>
<dbReference type="Proteomes" id="UP001595997">
    <property type="component" value="Unassembled WGS sequence"/>
</dbReference>
<feature type="region of interest" description="Disordered" evidence="1">
    <location>
        <begin position="321"/>
        <end position="437"/>
    </location>
</feature>
<feature type="region of interest" description="Disordered" evidence="1">
    <location>
        <begin position="27"/>
        <end position="72"/>
    </location>
</feature>
<dbReference type="Pfam" id="PF18915">
    <property type="entry name" value="DUF5667"/>
    <property type="match status" value="1"/>
</dbReference>
<evidence type="ECO:0000259" key="3">
    <source>
        <dbReference type="Pfam" id="PF18915"/>
    </source>
</evidence>
<feature type="compositionally biased region" description="Basic and acidic residues" evidence="1">
    <location>
        <begin position="116"/>
        <end position="129"/>
    </location>
</feature>
<sequence length="437" mass="45516">MIGSVATSRRATAFAGALDEHELEEATAAGRTAEDGGARVFQAVPEPPPATGGGGTGGGGADTSYGGGGDSEHTRLLEVADRLGELPRPALAPEVKTVQRAQLIAAMEAEFASPEARARQVPEQRDGRGKKGAHRAPAPGPMSKLRPRSRLTKGLAAGGLGVGVAASALGGVAAASSEALPGDSLYGLKRGMEDLRLDMADDEANRGLVHLDHASTRMQEARRLMERARGGAELDYESLADVRRALSGMRNEAADGHRLLSAAYARDGSIEPMRSLSSFRADHGASWSRMKDRLPPQLSDVRDEVSSVLDAMDDDIEPLAGLLADPAQDAPRTPRKDGADRTEKGGSPEPRSSAGSQDTREREDETSDAPAPSGSTPRSGELIGGGGLLDPDGDQHSDPSRPASGEGGRPLPGSEVTLPPILPEVLPDLRDLSTRDD</sequence>
<comment type="caution">
    <text evidence="4">The sequence shown here is derived from an EMBL/GenBank/DDBJ whole genome shotgun (WGS) entry which is preliminary data.</text>
</comment>
<dbReference type="RefSeq" id="WP_386450721.1">
    <property type="nucleotide sequence ID" value="NZ_JBHSFH010000012.1"/>
</dbReference>
<proteinExistence type="predicted"/>
<feature type="compositionally biased region" description="Basic and acidic residues" evidence="1">
    <location>
        <begin position="332"/>
        <end position="346"/>
    </location>
</feature>
<gene>
    <name evidence="4" type="ORF">ACFPA8_20745</name>
</gene>
<evidence type="ECO:0000313" key="5">
    <source>
        <dbReference type="Proteomes" id="UP001595997"/>
    </source>
</evidence>
<feature type="domain" description="DUF5667" evidence="3">
    <location>
        <begin position="179"/>
        <end position="293"/>
    </location>
</feature>
<protein>
    <submittedName>
        <fullName evidence="4">DUF5667 domain-containing protein</fullName>
    </submittedName>
</protein>
<dbReference type="InterPro" id="IPR043725">
    <property type="entry name" value="DUF5667"/>
</dbReference>
<keyword evidence="2" id="KW-0812">Transmembrane</keyword>
<name>A0ABV9AC48_9ACTN</name>
<evidence type="ECO:0000256" key="2">
    <source>
        <dbReference type="SAM" id="Phobius"/>
    </source>
</evidence>
<feature type="region of interest" description="Disordered" evidence="1">
    <location>
        <begin position="113"/>
        <end position="149"/>
    </location>
</feature>
<keyword evidence="2" id="KW-0472">Membrane</keyword>
<reference evidence="5" key="1">
    <citation type="journal article" date="2019" name="Int. J. Syst. Evol. Microbiol.">
        <title>The Global Catalogue of Microorganisms (GCM) 10K type strain sequencing project: providing services to taxonomists for standard genome sequencing and annotation.</title>
        <authorList>
            <consortium name="The Broad Institute Genomics Platform"/>
            <consortium name="The Broad Institute Genome Sequencing Center for Infectious Disease"/>
            <person name="Wu L."/>
            <person name="Ma J."/>
        </authorList>
    </citation>
    <scope>NUCLEOTIDE SEQUENCE [LARGE SCALE GENOMIC DNA]</scope>
    <source>
        <strain evidence="5">CGMCC 4.7357</strain>
    </source>
</reference>
<feature type="compositionally biased region" description="Gly residues" evidence="1">
    <location>
        <begin position="51"/>
        <end position="69"/>
    </location>
</feature>
<feature type="compositionally biased region" description="Basic and acidic residues" evidence="1">
    <location>
        <begin position="427"/>
        <end position="437"/>
    </location>
</feature>